<proteinExistence type="predicted"/>
<evidence type="ECO:0000313" key="3">
    <source>
        <dbReference type="Proteomes" id="UP000478052"/>
    </source>
</evidence>
<evidence type="ECO:0000313" key="2">
    <source>
        <dbReference type="EMBL" id="KAF0747100.1"/>
    </source>
</evidence>
<dbReference type="EMBL" id="VUJU01006962">
    <property type="protein sequence ID" value="KAF0747100.1"/>
    <property type="molecule type" value="Genomic_DNA"/>
</dbReference>
<keyword evidence="3" id="KW-1185">Reference proteome</keyword>
<organism evidence="2 3">
    <name type="scientific">Aphis craccivora</name>
    <name type="common">Cowpea aphid</name>
    <dbReference type="NCBI Taxonomy" id="307492"/>
    <lineage>
        <taxon>Eukaryota</taxon>
        <taxon>Metazoa</taxon>
        <taxon>Ecdysozoa</taxon>
        <taxon>Arthropoda</taxon>
        <taxon>Hexapoda</taxon>
        <taxon>Insecta</taxon>
        <taxon>Pterygota</taxon>
        <taxon>Neoptera</taxon>
        <taxon>Paraneoptera</taxon>
        <taxon>Hemiptera</taxon>
        <taxon>Sternorrhyncha</taxon>
        <taxon>Aphidomorpha</taxon>
        <taxon>Aphidoidea</taxon>
        <taxon>Aphididae</taxon>
        <taxon>Aphidini</taxon>
        <taxon>Aphis</taxon>
        <taxon>Aphis</taxon>
    </lineage>
</organism>
<comment type="caution">
    <text evidence="2">The sequence shown here is derived from an EMBL/GenBank/DDBJ whole genome shotgun (WGS) entry which is preliminary data.</text>
</comment>
<reference evidence="2 3" key="1">
    <citation type="submission" date="2019-08" db="EMBL/GenBank/DDBJ databases">
        <title>Whole genome of Aphis craccivora.</title>
        <authorList>
            <person name="Voronova N.V."/>
            <person name="Shulinski R.S."/>
            <person name="Bandarenka Y.V."/>
            <person name="Zhorov D.G."/>
            <person name="Warner D."/>
        </authorList>
    </citation>
    <scope>NUCLEOTIDE SEQUENCE [LARGE SCALE GENOMIC DNA]</scope>
    <source>
        <strain evidence="2">180601</strain>
        <tissue evidence="2">Whole Body</tissue>
    </source>
</reference>
<protein>
    <submittedName>
        <fullName evidence="2">Uncharacterized protein</fullName>
    </submittedName>
</protein>
<dbReference type="AlphaFoldDB" id="A0A6G0Y0P6"/>
<evidence type="ECO:0000256" key="1">
    <source>
        <dbReference type="SAM" id="Phobius"/>
    </source>
</evidence>
<feature type="transmembrane region" description="Helical" evidence="1">
    <location>
        <begin position="55"/>
        <end position="70"/>
    </location>
</feature>
<keyword evidence="1" id="KW-1133">Transmembrane helix</keyword>
<sequence>MNTRKSQNNASISNLRGWFLILVHWEGHFLKFPIVFKSAGKTKKKLRKTTFRPNRFFYMVVIQKLITLFIDH</sequence>
<gene>
    <name evidence="2" type="ORF">FWK35_00025722</name>
</gene>
<accession>A0A6G0Y0P6</accession>
<name>A0A6G0Y0P6_APHCR</name>
<keyword evidence="1" id="KW-0472">Membrane</keyword>
<keyword evidence="1" id="KW-0812">Transmembrane</keyword>
<dbReference type="Proteomes" id="UP000478052">
    <property type="component" value="Unassembled WGS sequence"/>
</dbReference>